<evidence type="ECO:0000313" key="1">
    <source>
        <dbReference type="EMBL" id="KAK3725073.1"/>
    </source>
</evidence>
<evidence type="ECO:0000313" key="2">
    <source>
        <dbReference type="Proteomes" id="UP001281147"/>
    </source>
</evidence>
<sequence>MAILEKKLMATLGKKFEATLESKFERLVKQLEPANIVGMQIRERFLAEVSANRRNTTSSGRARDIGNEAAHEANVDADRMTIRRATSGGRYHDEFQFLYGISTGEYDNGDFDALTAILNIRCNTKIKQLKGLPPTQTTDATELLNNCDRLLTGIKKNSLGPAEVRRKTASIESAYSSMNRLRHSASWPRS</sequence>
<dbReference type="EMBL" id="JAUTXU010000003">
    <property type="protein sequence ID" value="KAK3725073.1"/>
    <property type="molecule type" value="Genomic_DNA"/>
</dbReference>
<keyword evidence="2" id="KW-1185">Reference proteome</keyword>
<organism evidence="1 2">
    <name type="scientific">Vermiconidia calcicola</name>
    <dbReference type="NCBI Taxonomy" id="1690605"/>
    <lineage>
        <taxon>Eukaryota</taxon>
        <taxon>Fungi</taxon>
        <taxon>Dikarya</taxon>
        <taxon>Ascomycota</taxon>
        <taxon>Pezizomycotina</taxon>
        <taxon>Dothideomycetes</taxon>
        <taxon>Dothideomycetidae</taxon>
        <taxon>Mycosphaerellales</taxon>
        <taxon>Extremaceae</taxon>
        <taxon>Vermiconidia</taxon>
    </lineage>
</organism>
<reference evidence="1" key="1">
    <citation type="submission" date="2023-07" db="EMBL/GenBank/DDBJ databases">
        <title>Black Yeasts Isolated from many extreme environments.</title>
        <authorList>
            <person name="Coleine C."/>
            <person name="Stajich J.E."/>
            <person name="Selbmann L."/>
        </authorList>
    </citation>
    <scope>NUCLEOTIDE SEQUENCE</scope>
    <source>
        <strain evidence="1">CCFEE 5714</strain>
    </source>
</reference>
<gene>
    <name evidence="1" type="ORF">LTR37_000583</name>
</gene>
<dbReference type="Proteomes" id="UP001281147">
    <property type="component" value="Unassembled WGS sequence"/>
</dbReference>
<protein>
    <submittedName>
        <fullName evidence="1">Uncharacterized protein</fullName>
    </submittedName>
</protein>
<proteinExistence type="predicted"/>
<accession>A0ACC3NY23</accession>
<comment type="caution">
    <text evidence="1">The sequence shown here is derived from an EMBL/GenBank/DDBJ whole genome shotgun (WGS) entry which is preliminary data.</text>
</comment>
<name>A0ACC3NY23_9PEZI</name>